<feature type="binding site" evidence="9">
    <location>
        <position position="266"/>
    </location>
    <ligand>
        <name>Zn(2+)</name>
        <dbReference type="ChEBI" id="CHEBI:29105"/>
        <note>catalytic</note>
    </ligand>
</feature>
<protein>
    <recommendedName>
        <fullName evidence="8">Metal-dependent carboxypeptidase</fullName>
        <ecNumber evidence="8">3.4.17.19</ecNumber>
    </recommendedName>
</protein>
<proteinExistence type="inferred from homology"/>
<evidence type="ECO:0000256" key="4">
    <source>
        <dbReference type="ARBA" id="ARBA00022801"/>
    </source>
</evidence>
<keyword evidence="5 8" id="KW-0482">Metalloprotease</keyword>
<accession>A0A2T4VXG4</accession>
<evidence type="ECO:0000256" key="1">
    <source>
        <dbReference type="ARBA" id="ARBA00022645"/>
    </source>
</evidence>
<dbReference type="EC" id="3.4.17.19" evidence="8"/>
<evidence type="ECO:0000256" key="5">
    <source>
        <dbReference type="ARBA" id="ARBA00023049"/>
    </source>
</evidence>
<keyword evidence="2 8" id="KW-0645">Protease</keyword>
<dbReference type="GO" id="GO:0004181">
    <property type="term" value="F:metallocarboxypeptidase activity"/>
    <property type="evidence" value="ECO:0007669"/>
    <property type="project" value="UniProtKB-UniRule"/>
</dbReference>
<dbReference type="FunFam" id="1.10.1370.30:FF:000003">
    <property type="entry name" value="Thermostable carboxypeptidase 1"/>
    <property type="match status" value="1"/>
</dbReference>
<comment type="caution">
    <text evidence="11">The sequence shown here is derived from an EMBL/GenBank/DDBJ whole genome shotgun (WGS) entry which is preliminary data.</text>
</comment>
<reference evidence="12" key="1">
    <citation type="submission" date="2018-02" db="EMBL/GenBank/DDBJ databases">
        <title>Genome sequence of Candidatus Liberibacter europaeus.</title>
        <authorList>
            <person name="Frampton R.A."/>
            <person name="Thompson S.M."/>
            <person name="David C."/>
            <person name="Addison S.M."/>
            <person name="Smith G.R."/>
        </authorList>
    </citation>
    <scope>NUCLEOTIDE SEQUENCE [LARGE SCALE GENOMIC DNA]</scope>
</reference>
<feature type="binding site" evidence="9">
    <location>
        <position position="262"/>
    </location>
    <ligand>
        <name>Zn(2+)</name>
        <dbReference type="ChEBI" id="CHEBI:29105"/>
        <note>catalytic</note>
    </ligand>
</feature>
<evidence type="ECO:0000313" key="12">
    <source>
        <dbReference type="Proteomes" id="UP000240811"/>
    </source>
</evidence>
<dbReference type="CDD" id="cd06460">
    <property type="entry name" value="M32_Taq"/>
    <property type="match status" value="1"/>
</dbReference>
<keyword evidence="3 8" id="KW-0479">Metal-binding</keyword>
<dbReference type="Pfam" id="PF02074">
    <property type="entry name" value="Peptidase_M32"/>
    <property type="match status" value="1"/>
</dbReference>
<evidence type="ECO:0000256" key="2">
    <source>
        <dbReference type="ARBA" id="ARBA00022670"/>
    </source>
</evidence>
<evidence type="ECO:0000256" key="7">
    <source>
        <dbReference type="ARBA" id="ARBA00061580"/>
    </source>
</evidence>
<dbReference type="SUPFAM" id="SSF55486">
    <property type="entry name" value="Metalloproteases ('zincins'), catalytic domain"/>
    <property type="match status" value="1"/>
</dbReference>
<dbReference type="InterPro" id="IPR001333">
    <property type="entry name" value="Peptidase_M32_Taq"/>
</dbReference>
<feature type="binding site" evidence="9">
    <location>
        <position position="292"/>
    </location>
    <ligand>
        <name>Zn(2+)</name>
        <dbReference type="ChEBI" id="CHEBI:29105"/>
        <note>catalytic</note>
    </ligand>
</feature>
<comment type="cofactor">
    <cofactor evidence="9">
        <name>Zn(2+)</name>
        <dbReference type="ChEBI" id="CHEBI:29105"/>
    </cofactor>
    <text evidence="9">Binds 1 zinc ion per subunit.</text>
</comment>
<dbReference type="PANTHER" id="PTHR34217">
    <property type="entry name" value="METAL-DEPENDENT CARBOXYPEPTIDASE"/>
    <property type="match status" value="1"/>
</dbReference>
<comment type="function">
    <text evidence="8">Broad specificity carboxypetidase that releases amino acids sequentially from the C-terminus, including neutral, aromatic, polar and basic residues.</text>
</comment>
<dbReference type="GO" id="GO:0008270">
    <property type="term" value="F:zinc ion binding"/>
    <property type="evidence" value="ECO:0007669"/>
    <property type="project" value="UniProtKB-ARBA"/>
</dbReference>
<comment type="catalytic activity">
    <reaction evidence="6 8">
        <text>Release of a C-terminal amino acid with broad specificity, except for -Pro.</text>
        <dbReference type="EC" id="3.4.17.19"/>
    </reaction>
</comment>
<gene>
    <name evidence="11" type="ORF">C4617_03395</name>
</gene>
<evidence type="ECO:0000256" key="9">
    <source>
        <dbReference type="PIRSR" id="PIRSR006615-1"/>
    </source>
</evidence>
<dbReference type="EMBL" id="PSQJ01000003">
    <property type="protein sequence ID" value="PTL86459.1"/>
    <property type="molecule type" value="Genomic_DNA"/>
</dbReference>
<feature type="active site" description="Proton donor/acceptor" evidence="10">
    <location>
        <position position="263"/>
    </location>
</feature>
<evidence type="ECO:0000256" key="8">
    <source>
        <dbReference type="PIRNR" id="PIRNR006615"/>
    </source>
</evidence>
<organism evidence="11 12">
    <name type="scientific">Candidatus Liberibacter europaeus</name>
    <dbReference type="NCBI Taxonomy" id="744859"/>
    <lineage>
        <taxon>Bacteria</taxon>
        <taxon>Pseudomonadati</taxon>
        <taxon>Pseudomonadota</taxon>
        <taxon>Alphaproteobacteria</taxon>
        <taxon>Hyphomicrobiales</taxon>
        <taxon>Rhizobiaceae</taxon>
        <taxon>Liberibacter</taxon>
    </lineage>
</organism>
<sequence>MTSSYNELHNLFARLSRFHHLSSIASWDMHTMMPIGGSKARSEAMAELNLLQHQLLTNQKTSQLLDQAEQETLGEVEQANLLEMRRHYNNAIQIPESLVEAKSLAGARCENAWRIQRHANDWAGFVENLREVVKLSREEATIRSKSSGLSPYDSLLNLFEPGMSSHELDTIFGDVKSWLPDLLQKVVTKQDKTSVILPKGPFSIEKQRALGIKVMNLLGFDFNAGRIDVSSHPFCGGVPEDVRITTRYNENNFINSLMAIIHETGHALYEQNLPREWLGQPISLARSTAIHESQSLLFERQLARNSDFLKILRLLIIEQLGEQPALEEDNFIMLIQRVKVGLIRVYADDVSYPAHVILRYEIEKSLIEGDIEVEDIPALWNEKMSSYLGLDTVGNYKDGCMQDIHWSCASFGYFPTYTLGAMYAAQLFHCLKRNVPNLSTDILQSDLSNLFNWLKNNIWSNGSRYTTDVLITKATGEKLNPRYFREHLENHYL</sequence>
<dbReference type="GO" id="GO:0006508">
    <property type="term" value="P:proteolysis"/>
    <property type="evidence" value="ECO:0007669"/>
    <property type="project" value="UniProtKB-UniRule"/>
</dbReference>
<dbReference type="PIRSF" id="PIRSF006615">
    <property type="entry name" value="Zn_crbxpep_Taq"/>
    <property type="match status" value="1"/>
</dbReference>
<keyword evidence="1 8" id="KW-0121">Carboxypeptidase</keyword>
<dbReference type="AlphaFoldDB" id="A0A2T4VXG4"/>
<evidence type="ECO:0000256" key="10">
    <source>
        <dbReference type="PIRSR" id="PIRSR006615-2"/>
    </source>
</evidence>
<dbReference type="Proteomes" id="UP000240811">
    <property type="component" value="Unassembled WGS sequence"/>
</dbReference>
<evidence type="ECO:0000313" key="11">
    <source>
        <dbReference type="EMBL" id="PTL86459.1"/>
    </source>
</evidence>
<name>A0A2T4VXG4_9HYPH</name>
<dbReference type="PANTHER" id="PTHR34217:SF1">
    <property type="entry name" value="CARBOXYPEPTIDASE 1"/>
    <property type="match status" value="1"/>
</dbReference>
<dbReference type="Gene3D" id="1.10.1370.30">
    <property type="match status" value="1"/>
</dbReference>
<keyword evidence="4 8" id="KW-0378">Hydrolase</keyword>
<dbReference type="PROSITE" id="PS52034">
    <property type="entry name" value="PEPTIDASE_M32"/>
    <property type="match status" value="1"/>
</dbReference>
<dbReference type="PRINTS" id="PR00998">
    <property type="entry name" value="CRBOXYPTASET"/>
</dbReference>
<evidence type="ECO:0000256" key="3">
    <source>
        <dbReference type="ARBA" id="ARBA00022723"/>
    </source>
</evidence>
<keyword evidence="9" id="KW-0862">Zinc</keyword>
<comment type="similarity">
    <text evidence="7 8">Belongs to the peptidase M32 family.</text>
</comment>
<evidence type="ECO:0000256" key="6">
    <source>
        <dbReference type="ARBA" id="ARBA00052755"/>
    </source>
</evidence>